<feature type="compositionally biased region" description="Basic residues" evidence="1">
    <location>
        <begin position="131"/>
        <end position="140"/>
    </location>
</feature>
<gene>
    <name evidence="2" type="ORF">Zm00014a_021000</name>
</gene>
<dbReference type="ExpressionAtlas" id="A0A3L6FMS0">
    <property type="expression patterns" value="baseline and differential"/>
</dbReference>
<dbReference type="PANTHER" id="PTHR33167:SF26">
    <property type="entry name" value="EXPRESSED PROTEIN"/>
    <property type="match status" value="1"/>
</dbReference>
<name>A0A3L6FMS0_MAIZE</name>
<sequence length="223" mass="25148">MGHGRWSLGGANIKRMMTDRQRVRQCDIEVMKMAMLKHEETFRQQVHELHRLYRIQRELMMITSDDLTGAKPVTTPRRRSKQPRRALPLGLQLPADEYIASADEDEDAAAGTELELTLAVGGRCSPDGRRKSDRRRRRRRQAAETRADAVSSPFGPDCSGASVLSSPSSAEYCSDDGPAAAFHAPPPPPCQRAVAFDLEESMMMRQHAPWLLQCRQYLTLRMT</sequence>
<protein>
    <submittedName>
        <fullName evidence="2">Uncharacterized protein</fullName>
    </submittedName>
</protein>
<evidence type="ECO:0000256" key="1">
    <source>
        <dbReference type="SAM" id="MobiDB-lite"/>
    </source>
</evidence>
<accession>A0A3L6FMS0</accession>
<feature type="region of interest" description="Disordered" evidence="1">
    <location>
        <begin position="68"/>
        <end position="87"/>
    </location>
</feature>
<proteinExistence type="predicted"/>
<evidence type="ECO:0000313" key="2">
    <source>
        <dbReference type="EMBL" id="PWZ33601.1"/>
    </source>
</evidence>
<organism evidence="2">
    <name type="scientific">Zea mays</name>
    <name type="common">Maize</name>
    <dbReference type="NCBI Taxonomy" id="4577"/>
    <lineage>
        <taxon>Eukaryota</taxon>
        <taxon>Viridiplantae</taxon>
        <taxon>Streptophyta</taxon>
        <taxon>Embryophyta</taxon>
        <taxon>Tracheophyta</taxon>
        <taxon>Spermatophyta</taxon>
        <taxon>Magnoliopsida</taxon>
        <taxon>Liliopsida</taxon>
        <taxon>Poales</taxon>
        <taxon>Poaceae</taxon>
        <taxon>PACMAD clade</taxon>
        <taxon>Panicoideae</taxon>
        <taxon>Andropogonodae</taxon>
        <taxon>Andropogoneae</taxon>
        <taxon>Tripsacinae</taxon>
        <taxon>Zea</taxon>
    </lineage>
</organism>
<reference evidence="2" key="1">
    <citation type="journal article" date="2018" name="Nat. Genet.">
        <title>Extensive intraspecific gene order and gene structural variations between Mo17 and other maize genomes.</title>
        <authorList>
            <person name="Sun S."/>
            <person name="Zhou Y."/>
            <person name="Chen J."/>
            <person name="Shi J."/>
            <person name="Zhao H."/>
            <person name="Zhao H."/>
            <person name="Song W."/>
            <person name="Zhang M."/>
            <person name="Cui Y."/>
            <person name="Dong X."/>
            <person name="Liu H."/>
            <person name="Ma X."/>
            <person name="Jiao Y."/>
            <person name="Wang B."/>
            <person name="Wei X."/>
            <person name="Stein J.C."/>
            <person name="Glaubitz J.C."/>
            <person name="Lu F."/>
            <person name="Yu G."/>
            <person name="Liang C."/>
            <person name="Fengler K."/>
            <person name="Li B."/>
            <person name="Rafalski A."/>
            <person name="Schnable P.S."/>
            <person name="Ware D.H."/>
            <person name="Buckler E.S."/>
            <person name="Lai J."/>
        </authorList>
    </citation>
    <scope>NUCLEOTIDE SEQUENCE [LARGE SCALE GENOMIC DNA]</scope>
    <source>
        <tissue evidence="2">Seedling</tissue>
    </source>
</reference>
<dbReference type="EMBL" id="NCVQ01000004">
    <property type="protein sequence ID" value="PWZ33601.1"/>
    <property type="molecule type" value="Genomic_DNA"/>
</dbReference>
<dbReference type="Proteomes" id="UP000251960">
    <property type="component" value="Chromosome 3"/>
</dbReference>
<dbReference type="AlphaFoldDB" id="A0A3L6FMS0"/>
<dbReference type="PANTHER" id="PTHR33167">
    <property type="entry name" value="TRANSCRIPTION FACTOR, PUTATIVE (DUF863)-RELATED"/>
    <property type="match status" value="1"/>
</dbReference>
<comment type="caution">
    <text evidence="2">The sequence shown here is derived from an EMBL/GenBank/DDBJ whole genome shotgun (WGS) entry which is preliminary data.</text>
</comment>
<feature type="region of interest" description="Disordered" evidence="1">
    <location>
        <begin position="121"/>
        <end position="161"/>
    </location>
</feature>